<dbReference type="PANTHER" id="PTHR46188">
    <property type="entry name" value="BOLA-LIKE PROTEIN 3"/>
    <property type="match status" value="1"/>
</dbReference>
<gene>
    <name evidence="2" type="ORF">J1605_017185</name>
</gene>
<dbReference type="InterPro" id="IPR036065">
    <property type="entry name" value="BolA-like_sf"/>
</dbReference>
<dbReference type="GO" id="GO:0005759">
    <property type="term" value="C:mitochondrial matrix"/>
    <property type="evidence" value="ECO:0007669"/>
    <property type="project" value="TreeGrafter"/>
</dbReference>
<evidence type="ECO:0000313" key="3">
    <source>
        <dbReference type="Proteomes" id="UP001159641"/>
    </source>
</evidence>
<name>A0AB34I345_ESCRO</name>
<dbReference type="Gene3D" id="3.30.300.90">
    <property type="entry name" value="BolA-like"/>
    <property type="match status" value="1"/>
</dbReference>
<dbReference type="Proteomes" id="UP001159641">
    <property type="component" value="Unassembled WGS sequence"/>
</dbReference>
<reference evidence="2 3" key="1">
    <citation type="submission" date="2022-11" db="EMBL/GenBank/DDBJ databases">
        <title>Whole genome sequence of Eschrichtius robustus ER-17-0199.</title>
        <authorList>
            <person name="Bruniche-Olsen A."/>
            <person name="Black A.N."/>
            <person name="Fields C.J."/>
            <person name="Walden K."/>
            <person name="Dewoody J.A."/>
        </authorList>
    </citation>
    <scope>NUCLEOTIDE SEQUENCE [LARGE SCALE GENOMIC DNA]</scope>
    <source>
        <strain evidence="2">ER-17-0199</strain>
        <tissue evidence="2">Blubber</tissue>
    </source>
</reference>
<evidence type="ECO:0000313" key="2">
    <source>
        <dbReference type="EMBL" id="KAJ8797647.1"/>
    </source>
</evidence>
<dbReference type="InterPro" id="IPR052275">
    <property type="entry name" value="Mt_Fe-S_assembly_factor"/>
</dbReference>
<organism evidence="2 3">
    <name type="scientific">Eschrichtius robustus</name>
    <name type="common">California gray whale</name>
    <name type="synonym">Eschrichtius gibbosus</name>
    <dbReference type="NCBI Taxonomy" id="9764"/>
    <lineage>
        <taxon>Eukaryota</taxon>
        <taxon>Metazoa</taxon>
        <taxon>Chordata</taxon>
        <taxon>Craniata</taxon>
        <taxon>Vertebrata</taxon>
        <taxon>Euteleostomi</taxon>
        <taxon>Mammalia</taxon>
        <taxon>Eutheria</taxon>
        <taxon>Laurasiatheria</taxon>
        <taxon>Artiodactyla</taxon>
        <taxon>Whippomorpha</taxon>
        <taxon>Cetacea</taxon>
        <taxon>Mysticeti</taxon>
        <taxon>Eschrichtiidae</taxon>
        <taxon>Eschrichtius</taxon>
    </lineage>
</organism>
<evidence type="ECO:0000256" key="1">
    <source>
        <dbReference type="ARBA" id="ARBA00005578"/>
    </source>
</evidence>
<comment type="caution">
    <text evidence="2">The sequence shown here is derived from an EMBL/GenBank/DDBJ whole genome shotgun (WGS) entry which is preliminary data.</text>
</comment>
<comment type="similarity">
    <text evidence="1">Belongs to the BolA/IbaG family.</text>
</comment>
<keyword evidence="3" id="KW-1185">Reference proteome</keyword>
<dbReference type="EMBL" id="JAIQCJ010000173">
    <property type="protein sequence ID" value="KAJ8797647.1"/>
    <property type="molecule type" value="Genomic_DNA"/>
</dbReference>
<dbReference type="AlphaFoldDB" id="A0AB34I345"/>
<dbReference type="PANTHER" id="PTHR46188:SF1">
    <property type="entry name" value="BOLA-LIKE PROTEIN 3"/>
    <property type="match status" value="1"/>
</dbReference>
<protein>
    <submittedName>
        <fullName evidence="2">Uncharacterized protein</fullName>
    </submittedName>
</protein>
<dbReference type="SUPFAM" id="SSF82657">
    <property type="entry name" value="BolA-like"/>
    <property type="match status" value="1"/>
</dbReference>
<sequence>MYEIQIESEEFKEKRTVQQHQMVNQNPPVGTLVAHGARSHPHLGFPILCVVGLSVPSVGLTQSQAFPGELQQVPSLSSPALLGPVPCASLPVAPPAVPLLGYLLHKRPVQ</sequence>
<proteinExistence type="inferred from homology"/>
<accession>A0AB34I345</accession>